<evidence type="ECO:0000256" key="1">
    <source>
        <dbReference type="SAM" id="MobiDB-lite"/>
    </source>
</evidence>
<keyword evidence="3" id="KW-1185">Reference proteome</keyword>
<accession>A0AAW1A7V0</accession>
<dbReference type="EMBL" id="JAWNGG020000044">
    <property type="protein sequence ID" value="KAK9306125.1"/>
    <property type="molecule type" value="Genomic_DNA"/>
</dbReference>
<protein>
    <submittedName>
        <fullName evidence="2">Uncharacterized protein</fullName>
    </submittedName>
</protein>
<feature type="compositionally biased region" description="Polar residues" evidence="1">
    <location>
        <begin position="366"/>
        <end position="384"/>
    </location>
</feature>
<dbReference type="Proteomes" id="UP001432146">
    <property type="component" value="Unassembled WGS sequence"/>
</dbReference>
<sequence>MSDNNQSKNYNLLNHNSTPLIMKYTLRKLPNNRRSQLNITHKNENTFMNDCHTNDILIRNAFMLKKPMVLLQRLSDIIKSSSSLSSSMISICVNDQFRNSNINVHSKIFNTIFNHSQKSLKLSDEGKTTYRKKSKEILFQEKSPHDKIVTMHEFGNANAVSFTPFLSSTPKDKETLNVAKKKHDTRRTSYNESNKSKKNISPTVEENQQKVKKKDATYELIEPETPNLRKRLREERNAKKENFDQRVTIKNSKVRFSNRLSDRNYEYNSALRTSNNEKKQMNNFATNTPKNSSKKNILRSPIHMRSNSIKDSIPSTTKKVPNFAEIHKKMFAKSESIVDVKKRIIDRHTKMTAFKKKYNSEKERLTSQGENQLSKKSNENSSNRLGFKIRKHEATEYILRNKNNTSHSTKSKEQNRAILKGVRTNRRFELQMKFRNMNH</sequence>
<comment type="caution">
    <text evidence="2">The sequence shown here is derived from an EMBL/GenBank/DDBJ whole genome shotgun (WGS) entry which is preliminary data.</text>
</comment>
<evidence type="ECO:0000313" key="2">
    <source>
        <dbReference type="EMBL" id="KAK9306125.1"/>
    </source>
</evidence>
<proteinExistence type="predicted"/>
<dbReference type="AlphaFoldDB" id="A0AAW1A7V0"/>
<reference evidence="2 3" key="1">
    <citation type="submission" date="2024-05" db="EMBL/GenBank/DDBJ databases">
        <title>The nuclear and mitochondrial genome assemblies of Tetragonisca angustula (Apidae: Meliponini), a tiny yet remarkable pollinator in the Neotropics.</title>
        <authorList>
            <person name="Ferrari R."/>
            <person name="Ricardo P.C."/>
            <person name="Dias F.C."/>
            <person name="Araujo N.S."/>
            <person name="Soares D.O."/>
            <person name="Zhou Q.-S."/>
            <person name="Zhu C.-D."/>
            <person name="Coutinho L."/>
            <person name="Airas M.C."/>
            <person name="Batista T.M."/>
        </authorList>
    </citation>
    <scope>NUCLEOTIDE SEQUENCE [LARGE SCALE GENOMIC DNA]</scope>
    <source>
        <strain evidence="2">ASF017062</strain>
        <tissue evidence="2">Abdomen</tissue>
    </source>
</reference>
<name>A0AAW1A7V0_9HYME</name>
<feature type="region of interest" description="Disordered" evidence="1">
    <location>
        <begin position="360"/>
        <end position="388"/>
    </location>
</feature>
<feature type="compositionally biased region" description="Polar residues" evidence="1">
    <location>
        <begin position="188"/>
        <end position="206"/>
    </location>
</feature>
<organism evidence="2 3">
    <name type="scientific">Tetragonisca angustula</name>
    <dbReference type="NCBI Taxonomy" id="166442"/>
    <lineage>
        <taxon>Eukaryota</taxon>
        <taxon>Metazoa</taxon>
        <taxon>Ecdysozoa</taxon>
        <taxon>Arthropoda</taxon>
        <taxon>Hexapoda</taxon>
        <taxon>Insecta</taxon>
        <taxon>Pterygota</taxon>
        <taxon>Neoptera</taxon>
        <taxon>Endopterygota</taxon>
        <taxon>Hymenoptera</taxon>
        <taxon>Apocrita</taxon>
        <taxon>Aculeata</taxon>
        <taxon>Apoidea</taxon>
        <taxon>Anthophila</taxon>
        <taxon>Apidae</taxon>
        <taxon>Tetragonisca</taxon>
    </lineage>
</organism>
<gene>
    <name evidence="2" type="ORF">QLX08_003171</name>
</gene>
<evidence type="ECO:0000313" key="3">
    <source>
        <dbReference type="Proteomes" id="UP001432146"/>
    </source>
</evidence>
<feature type="region of interest" description="Disordered" evidence="1">
    <location>
        <begin position="173"/>
        <end position="212"/>
    </location>
</feature>